<accession>A0ABP9DMV7</accession>
<name>A0ABP9DMV7_9ACTN</name>
<protein>
    <submittedName>
        <fullName evidence="2">Uncharacterized protein</fullName>
    </submittedName>
</protein>
<organism evidence="2 3">
    <name type="scientific">Kitasatospora terrestris</name>
    <dbReference type="NCBI Taxonomy" id="258051"/>
    <lineage>
        <taxon>Bacteria</taxon>
        <taxon>Bacillati</taxon>
        <taxon>Actinomycetota</taxon>
        <taxon>Actinomycetes</taxon>
        <taxon>Kitasatosporales</taxon>
        <taxon>Streptomycetaceae</taxon>
        <taxon>Kitasatospora</taxon>
    </lineage>
</organism>
<reference evidence="3" key="1">
    <citation type="journal article" date="2019" name="Int. J. Syst. Evol. Microbiol.">
        <title>The Global Catalogue of Microorganisms (GCM) 10K type strain sequencing project: providing services to taxonomists for standard genome sequencing and annotation.</title>
        <authorList>
            <consortium name="The Broad Institute Genomics Platform"/>
            <consortium name="The Broad Institute Genome Sequencing Center for Infectious Disease"/>
            <person name="Wu L."/>
            <person name="Ma J."/>
        </authorList>
    </citation>
    <scope>NUCLEOTIDE SEQUENCE [LARGE SCALE GENOMIC DNA]</scope>
    <source>
        <strain evidence="3">JCM 13006</strain>
    </source>
</reference>
<evidence type="ECO:0000256" key="1">
    <source>
        <dbReference type="SAM" id="MobiDB-lite"/>
    </source>
</evidence>
<feature type="region of interest" description="Disordered" evidence="1">
    <location>
        <begin position="1"/>
        <end position="27"/>
    </location>
</feature>
<dbReference type="Proteomes" id="UP001501752">
    <property type="component" value="Unassembled WGS sequence"/>
</dbReference>
<comment type="caution">
    <text evidence="2">The sequence shown here is derived from an EMBL/GenBank/DDBJ whole genome shotgun (WGS) entry which is preliminary data.</text>
</comment>
<dbReference type="PANTHER" id="PTHR38730">
    <property type="entry name" value="SLL7028 PROTEIN"/>
    <property type="match status" value="1"/>
</dbReference>
<dbReference type="PANTHER" id="PTHR38730:SF1">
    <property type="entry name" value="SLL7028 PROTEIN"/>
    <property type="match status" value="1"/>
</dbReference>
<gene>
    <name evidence="2" type="ORF">GCM10023235_33130</name>
</gene>
<keyword evidence="3" id="KW-1185">Reference proteome</keyword>
<evidence type="ECO:0000313" key="3">
    <source>
        <dbReference type="Proteomes" id="UP001501752"/>
    </source>
</evidence>
<proteinExistence type="predicted"/>
<sequence length="86" mass="9507">MRQPDRHPAGPEEIAGRDRVRGRGGTVLQPGVDLLERAEDFPPGAPVLVITDGECDVLRIRREHAYLVPQAAGLPFTPRGPVFRMR</sequence>
<feature type="compositionally biased region" description="Basic and acidic residues" evidence="1">
    <location>
        <begin position="1"/>
        <end position="21"/>
    </location>
</feature>
<evidence type="ECO:0000313" key="2">
    <source>
        <dbReference type="EMBL" id="GAA4853235.1"/>
    </source>
</evidence>
<dbReference type="EMBL" id="BAABIS010000001">
    <property type="protein sequence ID" value="GAA4853235.1"/>
    <property type="molecule type" value="Genomic_DNA"/>
</dbReference>